<keyword evidence="2" id="KW-0418">Kinase</keyword>
<name>A0A068SVY9_NEOGA</name>
<dbReference type="eggNOG" id="ENOG5033P3H">
    <property type="taxonomic scope" value="Bacteria"/>
</dbReference>
<keyword evidence="1" id="KW-0732">Signal</keyword>
<protein>
    <submittedName>
        <fullName evidence="2">Two component sensor kinase</fullName>
    </submittedName>
</protein>
<dbReference type="GeneID" id="24255284"/>
<feature type="chain" id="PRO_5001653442" evidence="1">
    <location>
        <begin position="21"/>
        <end position="165"/>
    </location>
</feature>
<dbReference type="KEGG" id="ngg:RG540_CH31060"/>
<dbReference type="GO" id="GO:0016301">
    <property type="term" value="F:kinase activity"/>
    <property type="evidence" value="ECO:0007669"/>
    <property type="project" value="UniProtKB-KW"/>
</dbReference>
<dbReference type="HOGENOM" id="CLU_1609070_0_0_5"/>
<sequence>MKKALLIGMLVLAAPTLAQAKTLKFPSDAPIASIKIPDSWNPKETETGVDATSKDNAVYLSADVAELKSMDKTVSDAIDFLKEVGVTVDPKTLKETPVEEFNGMQMTTLDWDGKDENGPVSVGLALIQTSPTKGLVVTYWGTKGDEEKHQKELVDILLSIKPIVK</sequence>
<proteinExistence type="predicted"/>
<evidence type="ECO:0000313" key="2">
    <source>
        <dbReference type="EMBL" id="CDN49270.1"/>
    </source>
</evidence>
<gene>
    <name evidence="2" type="ORF">RG540_CH31060</name>
</gene>
<evidence type="ECO:0000256" key="1">
    <source>
        <dbReference type="SAM" id="SignalP"/>
    </source>
</evidence>
<dbReference type="Proteomes" id="UP000028181">
    <property type="component" value="Chromosome I"/>
</dbReference>
<keyword evidence="2" id="KW-0808">Transferase</keyword>
<dbReference type="AlphaFoldDB" id="A0A068SVY9"/>
<reference evidence="3" key="1">
    <citation type="journal article" date="2014" name="BMC Genomics">
        <title>Genome sequencing of two Neorhizobium galegae strains reveals a noeT gene responsible for the unusual acetylation of the nodulation factors.</title>
        <authorList>
            <person name="Osterman J."/>
            <person name="Marsh J."/>
            <person name="Laine P.K."/>
            <person name="Zeng Z."/>
            <person name="Alatalo E."/>
            <person name="Sullivan J.T."/>
            <person name="Young J.P."/>
            <person name="Thomas-Oates J."/>
            <person name="Paulin L."/>
            <person name="Lindstrom K."/>
        </authorList>
    </citation>
    <scope>NUCLEOTIDE SEQUENCE [LARGE SCALE GENOMIC DNA]</scope>
    <source>
        <strain evidence="3">HAMBI 540</strain>
    </source>
</reference>
<organism evidence="2 3">
    <name type="scientific">Neorhizobium galegae bv. orientalis str. HAMBI 540</name>
    <dbReference type="NCBI Taxonomy" id="1028800"/>
    <lineage>
        <taxon>Bacteria</taxon>
        <taxon>Pseudomonadati</taxon>
        <taxon>Pseudomonadota</taxon>
        <taxon>Alphaproteobacteria</taxon>
        <taxon>Hyphomicrobiales</taxon>
        <taxon>Rhizobiaceae</taxon>
        <taxon>Rhizobium/Agrobacterium group</taxon>
        <taxon>Neorhizobium</taxon>
    </lineage>
</organism>
<dbReference type="EMBL" id="HG938353">
    <property type="protein sequence ID" value="CDN49270.1"/>
    <property type="molecule type" value="Genomic_DNA"/>
</dbReference>
<keyword evidence="3" id="KW-1185">Reference proteome</keyword>
<dbReference type="PATRIC" id="fig|1028800.3.peg.3149"/>
<feature type="signal peptide" evidence="1">
    <location>
        <begin position="1"/>
        <end position="20"/>
    </location>
</feature>
<dbReference type="OrthoDB" id="8288922at2"/>
<accession>A0A068SVY9</accession>
<dbReference type="RefSeq" id="WP_038589540.1">
    <property type="nucleotide sequence ID" value="NZ_HG938353.1"/>
</dbReference>
<evidence type="ECO:0000313" key="3">
    <source>
        <dbReference type="Proteomes" id="UP000028181"/>
    </source>
</evidence>